<proteinExistence type="predicted"/>
<protein>
    <submittedName>
        <fullName evidence="4">Helicase conserved C-terminal domain-containing protein</fullName>
    </submittedName>
</protein>
<dbReference type="GO" id="GO:0016787">
    <property type="term" value="F:hydrolase activity"/>
    <property type="evidence" value="ECO:0007669"/>
    <property type="project" value="UniProtKB-KW"/>
</dbReference>
<accession>A0A450TGP3</accession>
<keyword evidence="1" id="KW-0378">Hydrolase</keyword>
<evidence type="ECO:0000259" key="3">
    <source>
        <dbReference type="Pfam" id="PF00271"/>
    </source>
</evidence>
<name>A0A450TGP3_9GAMM</name>
<reference evidence="4" key="1">
    <citation type="submission" date="2019-02" db="EMBL/GenBank/DDBJ databases">
        <authorList>
            <person name="Gruber-Vodicka R. H."/>
            <person name="Seah K. B. B."/>
        </authorList>
    </citation>
    <scope>NUCLEOTIDE SEQUENCE</scope>
    <source>
        <strain evidence="4">BECK_DK161</strain>
    </source>
</reference>
<sequence length="60" mass="6461">MVGHGCPAYQYLDGSTPPKERKRRVDAFQAGKGDIFLISLKAGGLGINLTAADYVIHMDP</sequence>
<gene>
    <name evidence="4" type="ORF">BECKDK2373C_GA0170839_114610</name>
</gene>
<dbReference type="InterPro" id="IPR027417">
    <property type="entry name" value="P-loop_NTPase"/>
</dbReference>
<dbReference type="InterPro" id="IPR049730">
    <property type="entry name" value="SNF2/RAD54-like_C"/>
</dbReference>
<feature type="domain" description="Helicase C-terminal" evidence="3">
    <location>
        <begin position="9"/>
        <end position="60"/>
    </location>
</feature>
<dbReference type="Gene3D" id="3.40.50.300">
    <property type="entry name" value="P-loop containing nucleotide triphosphate hydrolases"/>
    <property type="match status" value="1"/>
</dbReference>
<dbReference type="SUPFAM" id="SSF52540">
    <property type="entry name" value="P-loop containing nucleoside triphosphate hydrolases"/>
    <property type="match status" value="1"/>
</dbReference>
<evidence type="ECO:0000256" key="1">
    <source>
        <dbReference type="ARBA" id="ARBA00022801"/>
    </source>
</evidence>
<dbReference type="AlphaFoldDB" id="A0A450TGP3"/>
<dbReference type="PANTHER" id="PTHR10799">
    <property type="entry name" value="SNF2/RAD54 HELICASE FAMILY"/>
    <property type="match status" value="1"/>
</dbReference>
<evidence type="ECO:0000256" key="2">
    <source>
        <dbReference type="SAM" id="MobiDB-lite"/>
    </source>
</evidence>
<keyword evidence="4" id="KW-0347">Helicase</keyword>
<dbReference type="Pfam" id="PF00271">
    <property type="entry name" value="Helicase_C"/>
    <property type="match status" value="1"/>
</dbReference>
<dbReference type="CDD" id="cd18793">
    <property type="entry name" value="SF2_C_SNF"/>
    <property type="match status" value="1"/>
</dbReference>
<organism evidence="4">
    <name type="scientific">Candidatus Kentrum sp. DK</name>
    <dbReference type="NCBI Taxonomy" id="2126562"/>
    <lineage>
        <taxon>Bacteria</taxon>
        <taxon>Pseudomonadati</taxon>
        <taxon>Pseudomonadota</taxon>
        <taxon>Gammaproteobacteria</taxon>
        <taxon>Candidatus Kentrum</taxon>
    </lineage>
</organism>
<dbReference type="EMBL" id="CAADEY010000146">
    <property type="protein sequence ID" value="VFJ66367.1"/>
    <property type="molecule type" value="Genomic_DNA"/>
</dbReference>
<evidence type="ECO:0000313" key="4">
    <source>
        <dbReference type="EMBL" id="VFJ66367.1"/>
    </source>
</evidence>
<dbReference type="GO" id="GO:0004386">
    <property type="term" value="F:helicase activity"/>
    <property type="evidence" value="ECO:0007669"/>
    <property type="project" value="UniProtKB-KW"/>
</dbReference>
<keyword evidence="4" id="KW-0067">ATP-binding</keyword>
<keyword evidence="4" id="KW-0547">Nucleotide-binding</keyword>
<dbReference type="InterPro" id="IPR001650">
    <property type="entry name" value="Helicase_C-like"/>
</dbReference>
<feature type="region of interest" description="Disordered" evidence="2">
    <location>
        <begin position="1"/>
        <end position="20"/>
    </location>
</feature>